<name>A0A1U7HAT3_9CYAN</name>
<comment type="caution">
    <text evidence="1">The sequence shown here is derived from an EMBL/GenBank/DDBJ whole genome shotgun (WGS) entry which is preliminary data.</text>
</comment>
<dbReference type="STRING" id="1921803.NIES593_17735"/>
<evidence type="ECO:0000313" key="1">
    <source>
        <dbReference type="EMBL" id="OKH20696.1"/>
    </source>
</evidence>
<sequence>MKLRDIADFSLRMPWAIASGTALRAIAFGGCLTIATMLAPNQLVLANTIRQVAASQVSGENAQLQTVKVWPGHGVSISFYNTREIIKKIWLDDPSRFVFDVDGCLEGLGKCFGSSTGAGLIHIRRIETVKIPGLPQAPYGAHMTVITESGSTRKSYHFRIVAGSGTPEYSQIEIIGDTPSKPEEVKPKVSYTALSDSRHIAKGMQVALKNQWVTTDSKLWKRLNQLVELRSQGEELVVAASTAGVSMQLVEKLMLLGGKRLLEIPPQRNNPLTTTNPGKTSFR</sequence>
<protein>
    <submittedName>
        <fullName evidence="1">Uncharacterized protein</fullName>
    </submittedName>
</protein>
<dbReference type="OrthoDB" id="483418at2"/>
<gene>
    <name evidence="1" type="ORF">NIES593_17735</name>
</gene>
<organism evidence="1 2">
    <name type="scientific">Hydrococcus rivularis NIES-593</name>
    <dbReference type="NCBI Taxonomy" id="1921803"/>
    <lineage>
        <taxon>Bacteria</taxon>
        <taxon>Bacillati</taxon>
        <taxon>Cyanobacteriota</taxon>
        <taxon>Cyanophyceae</taxon>
        <taxon>Pleurocapsales</taxon>
        <taxon>Hydrococcaceae</taxon>
        <taxon>Hydrococcus</taxon>
    </lineage>
</organism>
<dbReference type="RefSeq" id="WP_073600854.1">
    <property type="nucleotide sequence ID" value="NZ_MRCB01000027.1"/>
</dbReference>
<evidence type="ECO:0000313" key="2">
    <source>
        <dbReference type="Proteomes" id="UP000186868"/>
    </source>
</evidence>
<proteinExistence type="predicted"/>
<dbReference type="Proteomes" id="UP000186868">
    <property type="component" value="Unassembled WGS sequence"/>
</dbReference>
<keyword evidence="2" id="KW-1185">Reference proteome</keyword>
<reference evidence="1 2" key="1">
    <citation type="submission" date="2016-11" db="EMBL/GenBank/DDBJ databases">
        <title>Draft Genome Sequences of Nine Cyanobacterial Strains from Diverse Habitats.</title>
        <authorList>
            <person name="Zhu T."/>
            <person name="Hou S."/>
            <person name="Lu X."/>
            <person name="Hess W.R."/>
        </authorList>
    </citation>
    <scope>NUCLEOTIDE SEQUENCE [LARGE SCALE GENOMIC DNA]</scope>
    <source>
        <strain evidence="1 2">NIES-593</strain>
    </source>
</reference>
<dbReference type="EMBL" id="MRCB01000027">
    <property type="protein sequence ID" value="OKH20696.1"/>
    <property type="molecule type" value="Genomic_DNA"/>
</dbReference>
<dbReference type="AlphaFoldDB" id="A0A1U7HAT3"/>
<accession>A0A1U7HAT3</accession>